<sequence>MHWGSTDGPEEKDMNAMIPQIEANRFSKCIVQDGIQVQRQHNRGVTAIFPGRVDGKLRKRKRVAILIETASTCSGLRYCRQGIVDEEETPVRLSVGASWAHMDTRVEGLVGRVGVSPRLP</sequence>
<dbReference type="KEGG" id="fvr:FVEG_07195"/>
<dbReference type="OMA" id="DMNAMIP"/>
<protein>
    <submittedName>
        <fullName evidence="1">Uncharacterized protein</fullName>
    </submittedName>
</protein>
<gene>
    <name evidence="1" type="ORF">FVEG_07195</name>
</gene>
<keyword evidence="2" id="KW-1185">Reference proteome</keyword>
<evidence type="ECO:0000313" key="1">
    <source>
        <dbReference type="EMBL" id="EWG46918.1"/>
    </source>
</evidence>
<organism evidence="1 2">
    <name type="scientific">Gibberella moniliformis (strain M3125 / FGSC 7600)</name>
    <name type="common">Maize ear and stalk rot fungus</name>
    <name type="synonym">Fusarium verticillioides</name>
    <dbReference type="NCBI Taxonomy" id="334819"/>
    <lineage>
        <taxon>Eukaryota</taxon>
        <taxon>Fungi</taxon>
        <taxon>Dikarya</taxon>
        <taxon>Ascomycota</taxon>
        <taxon>Pezizomycotina</taxon>
        <taxon>Sordariomycetes</taxon>
        <taxon>Hypocreomycetidae</taxon>
        <taxon>Hypocreales</taxon>
        <taxon>Nectriaceae</taxon>
        <taxon>Fusarium</taxon>
        <taxon>Fusarium fujikuroi species complex</taxon>
    </lineage>
</organism>
<name>W7M5T9_GIBM7</name>
<accession>W7M5T9</accession>
<dbReference type="VEuPathDB" id="FungiDB:FVEG_07195"/>
<evidence type="ECO:0000313" key="2">
    <source>
        <dbReference type="Proteomes" id="UP000009096"/>
    </source>
</evidence>
<dbReference type="HOGENOM" id="CLU_2277551_0_0_1"/>
<dbReference type="Proteomes" id="UP000009096">
    <property type="component" value="Chromosome 8"/>
</dbReference>
<dbReference type="EMBL" id="CM000585">
    <property type="protein sequence ID" value="EWG46918.1"/>
    <property type="molecule type" value="Genomic_DNA"/>
</dbReference>
<proteinExistence type="predicted"/>
<dbReference type="GeneID" id="30065021"/>
<dbReference type="EMBL" id="DS022250">
    <property type="protein sequence ID" value="EWG46918.1"/>
    <property type="molecule type" value="Genomic_DNA"/>
</dbReference>
<dbReference type="AlphaFoldDB" id="W7M5T9"/>
<reference evidence="1 2" key="1">
    <citation type="journal article" date="2010" name="Nature">
        <title>Comparative genomics reveals mobile pathogenicity chromosomes in Fusarium.</title>
        <authorList>
            <person name="Ma L.J."/>
            <person name="van der Does H.C."/>
            <person name="Borkovich K.A."/>
            <person name="Coleman J.J."/>
            <person name="Daboussi M.J."/>
            <person name="Di Pietro A."/>
            <person name="Dufresne M."/>
            <person name="Freitag M."/>
            <person name="Grabherr M."/>
            <person name="Henrissat B."/>
            <person name="Houterman P.M."/>
            <person name="Kang S."/>
            <person name="Shim W.B."/>
            <person name="Woloshuk C."/>
            <person name="Xie X."/>
            <person name="Xu J.R."/>
            <person name="Antoniw J."/>
            <person name="Baker S.E."/>
            <person name="Bluhm B.H."/>
            <person name="Breakspear A."/>
            <person name="Brown D.W."/>
            <person name="Butchko R.A."/>
            <person name="Chapman S."/>
            <person name="Coulson R."/>
            <person name="Coutinho P.M."/>
            <person name="Danchin E.G."/>
            <person name="Diener A."/>
            <person name="Gale L.R."/>
            <person name="Gardiner D.M."/>
            <person name="Goff S."/>
            <person name="Hammond-Kosack K.E."/>
            <person name="Hilburn K."/>
            <person name="Hua-Van A."/>
            <person name="Jonkers W."/>
            <person name="Kazan K."/>
            <person name="Kodira C.D."/>
            <person name="Koehrsen M."/>
            <person name="Kumar L."/>
            <person name="Lee Y.H."/>
            <person name="Li L."/>
            <person name="Manners J.M."/>
            <person name="Miranda-Saavedra D."/>
            <person name="Mukherjee M."/>
            <person name="Park G."/>
            <person name="Park J."/>
            <person name="Park S.Y."/>
            <person name="Proctor R.H."/>
            <person name="Regev A."/>
            <person name="Ruiz-Roldan M.C."/>
            <person name="Sain D."/>
            <person name="Sakthikumar S."/>
            <person name="Sykes S."/>
            <person name="Schwartz D.C."/>
            <person name="Turgeon B.G."/>
            <person name="Wapinski I."/>
            <person name="Yoder O."/>
            <person name="Young S."/>
            <person name="Zeng Q."/>
            <person name="Zhou S."/>
            <person name="Galagan J."/>
            <person name="Cuomo C.A."/>
            <person name="Kistler H.C."/>
            <person name="Rep M."/>
        </authorList>
    </citation>
    <scope>NUCLEOTIDE SEQUENCE [LARGE SCALE GENOMIC DNA]</scope>
    <source>
        <strain evidence="2">M3125 / FGSC 7600</strain>
    </source>
</reference>
<dbReference type="RefSeq" id="XP_018753109.1">
    <property type="nucleotide sequence ID" value="XM_018895780.1"/>
</dbReference>